<organism evidence="3 4">
    <name type="scientific">Steinernema glaseri</name>
    <dbReference type="NCBI Taxonomy" id="37863"/>
    <lineage>
        <taxon>Eukaryota</taxon>
        <taxon>Metazoa</taxon>
        <taxon>Ecdysozoa</taxon>
        <taxon>Nematoda</taxon>
        <taxon>Chromadorea</taxon>
        <taxon>Rhabditida</taxon>
        <taxon>Tylenchina</taxon>
        <taxon>Panagrolaimomorpha</taxon>
        <taxon>Strongyloidoidea</taxon>
        <taxon>Steinernematidae</taxon>
        <taxon>Steinernema</taxon>
    </lineage>
</organism>
<dbReference type="PANTHER" id="PTHR10983:SF16">
    <property type="entry name" value="LYSOCARDIOLIPIN ACYLTRANSFERASE 1"/>
    <property type="match status" value="1"/>
</dbReference>
<dbReference type="CDD" id="cd07990">
    <property type="entry name" value="LPLAT_LCLAT1-like"/>
    <property type="match status" value="1"/>
</dbReference>
<dbReference type="GO" id="GO:0036149">
    <property type="term" value="P:phosphatidylinositol acyl-chain remodeling"/>
    <property type="evidence" value="ECO:0007669"/>
    <property type="project" value="TreeGrafter"/>
</dbReference>
<feature type="domain" description="Phospholipid/glycerol acyltransferase" evidence="2">
    <location>
        <begin position="9"/>
        <end position="93"/>
    </location>
</feature>
<dbReference type="Proteomes" id="UP000095287">
    <property type="component" value="Unplaced"/>
</dbReference>
<keyword evidence="1" id="KW-1133">Transmembrane helix</keyword>
<reference evidence="4" key="1">
    <citation type="submission" date="2016-11" db="UniProtKB">
        <authorList>
            <consortium name="WormBaseParasite"/>
        </authorList>
    </citation>
    <scope>IDENTIFICATION</scope>
</reference>
<accession>A0A1I7YPN6</accession>
<evidence type="ECO:0000313" key="4">
    <source>
        <dbReference type="WBParaSite" id="L893_g18436.t1"/>
    </source>
</evidence>
<dbReference type="GO" id="GO:0016746">
    <property type="term" value="F:acyltransferase activity"/>
    <property type="evidence" value="ECO:0007669"/>
    <property type="project" value="InterPro"/>
</dbReference>
<keyword evidence="1" id="KW-0472">Membrane</keyword>
<feature type="transmembrane region" description="Helical" evidence="1">
    <location>
        <begin position="244"/>
        <end position="266"/>
    </location>
</feature>
<name>A0A1I7YPN6_9BILA</name>
<keyword evidence="3" id="KW-1185">Reference proteome</keyword>
<proteinExistence type="predicted"/>
<dbReference type="GO" id="GO:0005783">
    <property type="term" value="C:endoplasmic reticulum"/>
    <property type="evidence" value="ECO:0007669"/>
    <property type="project" value="TreeGrafter"/>
</dbReference>
<keyword evidence="1" id="KW-0812">Transmembrane</keyword>
<evidence type="ECO:0000259" key="2">
    <source>
        <dbReference type="Pfam" id="PF01553"/>
    </source>
</evidence>
<dbReference type="AlphaFoldDB" id="A0A1I7YPN6"/>
<sequence length="302" mass="35188">MDPWLLTSEKISLKSDLKKIPGAGWAMGCGSYLFLNRNFQADRRVIEQMIKYYADSQFKYQILLFPEGTDRGERAARISNEYAENNGLPKYDYVLHPRTVGFNYLLELMRKNNYIDYVYDVTVAYAHSIISSELELCKTGNFPESVHFDTGNFPESVHFDVCKYPISDVIGEEPDNEVAKERGSAWLLDLWKAKEQRLKKFYSEKDPEKRKLKPSGEQFVWPVETRGIGYIVAFAIWILTSVMWVYFALNSLLVDIYIVAAVSFYFRYLYRRCRLLLLICVQVSWWRGVPPNGVVLRQTVLL</sequence>
<protein>
    <submittedName>
        <fullName evidence="4">PlsC domain-containing protein</fullName>
    </submittedName>
</protein>
<evidence type="ECO:0000256" key="1">
    <source>
        <dbReference type="SAM" id="Phobius"/>
    </source>
</evidence>
<dbReference type="PANTHER" id="PTHR10983">
    <property type="entry name" value="1-ACYLGLYCEROL-3-PHOSPHATE ACYLTRANSFERASE-RELATED"/>
    <property type="match status" value="1"/>
</dbReference>
<evidence type="ECO:0000313" key="3">
    <source>
        <dbReference type="Proteomes" id="UP000095287"/>
    </source>
</evidence>
<dbReference type="InterPro" id="IPR002123">
    <property type="entry name" value="Plipid/glycerol_acylTrfase"/>
</dbReference>
<dbReference type="Pfam" id="PF01553">
    <property type="entry name" value="Acyltransferase"/>
    <property type="match status" value="1"/>
</dbReference>
<feature type="transmembrane region" description="Helical" evidence="1">
    <location>
        <begin position="219"/>
        <end position="238"/>
    </location>
</feature>
<feature type="transmembrane region" description="Helical" evidence="1">
    <location>
        <begin position="20"/>
        <end position="39"/>
    </location>
</feature>
<dbReference type="WBParaSite" id="L893_g18436.t1">
    <property type="protein sequence ID" value="L893_g18436.t1"/>
    <property type="gene ID" value="L893_g18436"/>
</dbReference>